<dbReference type="Proteomes" id="UP000821865">
    <property type="component" value="Chromosome 2"/>
</dbReference>
<evidence type="ECO:0000313" key="1">
    <source>
        <dbReference type="EMBL" id="KAH7965027.1"/>
    </source>
</evidence>
<keyword evidence="2" id="KW-1185">Reference proteome</keyword>
<organism evidence="1 2">
    <name type="scientific">Dermacentor silvarum</name>
    <name type="common">Tick</name>
    <dbReference type="NCBI Taxonomy" id="543639"/>
    <lineage>
        <taxon>Eukaryota</taxon>
        <taxon>Metazoa</taxon>
        <taxon>Ecdysozoa</taxon>
        <taxon>Arthropoda</taxon>
        <taxon>Chelicerata</taxon>
        <taxon>Arachnida</taxon>
        <taxon>Acari</taxon>
        <taxon>Parasitiformes</taxon>
        <taxon>Ixodida</taxon>
        <taxon>Ixodoidea</taxon>
        <taxon>Ixodidae</taxon>
        <taxon>Rhipicephalinae</taxon>
        <taxon>Dermacentor</taxon>
    </lineage>
</organism>
<accession>A0ACB8DA67</accession>
<proteinExistence type="predicted"/>
<sequence>MEANLYSEKYILLSYFVNTVWETRKLPRQNHHSSYRHCREETEHHQRCTALNRCPEYTISTVSSKDGHFITEKDRYVQLPRLAKSRADNKRALPAIEAHQCLHKRRHDECADAGAAHGDACGEGATPVKVRCHAHDGREERETEASACRGEQTSAGFKI</sequence>
<dbReference type="EMBL" id="CM023471">
    <property type="protein sequence ID" value="KAH7965027.1"/>
    <property type="molecule type" value="Genomic_DNA"/>
</dbReference>
<reference evidence="1" key="1">
    <citation type="submission" date="2020-05" db="EMBL/GenBank/DDBJ databases">
        <title>Large-scale comparative analyses of tick genomes elucidate their genetic diversity and vector capacities.</title>
        <authorList>
            <person name="Jia N."/>
            <person name="Wang J."/>
            <person name="Shi W."/>
            <person name="Du L."/>
            <person name="Sun Y."/>
            <person name="Zhan W."/>
            <person name="Jiang J."/>
            <person name="Wang Q."/>
            <person name="Zhang B."/>
            <person name="Ji P."/>
            <person name="Sakyi L.B."/>
            <person name="Cui X."/>
            <person name="Yuan T."/>
            <person name="Jiang B."/>
            <person name="Yang W."/>
            <person name="Lam T.T.-Y."/>
            <person name="Chang Q."/>
            <person name="Ding S."/>
            <person name="Wang X."/>
            <person name="Zhu J."/>
            <person name="Ruan X."/>
            <person name="Zhao L."/>
            <person name="Wei J."/>
            <person name="Que T."/>
            <person name="Du C."/>
            <person name="Cheng J."/>
            <person name="Dai P."/>
            <person name="Han X."/>
            <person name="Huang E."/>
            <person name="Gao Y."/>
            <person name="Liu J."/>
            <person name="Shao H."/>
            <person name="Ye R."/>
            <person name="Li L."/>
            <person name="Wei W."/>
            <person name="Wang X."/>
            <person name="Wang C."/>
            <person name="Yang T."/>
            <person name="Huo Q."/>
            <person name="Li W."/>
            <person name="Guo W."/>
            <person name="Chen H."/>
            <person name="Zhou L."/>
            <person name="Ni X."/>
            <person name="Tian J."/>
            <person name="Zhou Y."/>
            <person name="Sheng Y."/>
            <person name="Liu T."/>
            <person name="Pan Y."/>
            <person name="Xia L."/>
            <person name="Li J."/>
            <person name="Zhao F."/>
            <person name="Cao W."/>
        </authorList>
    </citation>
    <scope>NUCLEOTIDE SEQUENCE</scope>
    <source>
        <strain evidence="1">Dsil-2018</strain>
    </source>
</reference>
<gene>
    <name evidence="1" type="ORF">HPB49_002877</name>
</gene>
<evidence type="ECO:0000313" key="2">
    <source>
        <dbReference type="Proteomes" id="UP000821865"/>
    </source>
</evidence>
<comment type="caution">
    <text evidence="1">The sequence shown here is derived from an EMBL/GenBank/DDBJ whole genome shotgun (WGS) entry which is preliminary data.</text>
</comment>
<protein>
    <submittedName>
        <fullName evidence="1">Uncharacterized protein</fullName>
    </submittedName>
</protein>
<name>A0ACB8DA67_DERSI</name>